<dbReference type="EMBL" id="CAJVQA010004138">
    <property type="protein sequence ID" value="CAG8592266.1"/>
    <property type="molecule type" value="Genomic_DNA"/>
</dbReference>
<gene>
    <name evidence="1" type="ORF">CPELLU_LOCUS6592</name>
</gene>
<evidence type="ECO:0000313" key="2">
    <source>
        <dbReference type="Proteomes" id="UP000789759"/>
    </source>
</evidence>
<dbReference type="AlphaFoldDB" id="A0A9N9CAN2"/>
<protein>
    <submittedName>
        <fullName evidence="1">19197_t:CDS:1</fullName>
    </submittedName>
</protein>
<dbReference type="OrthoDB" id="10044727at2759"/>
<proteinExistence type="predicted"/>
<organism evidence="1 2">
    <name type="scientific">Cetraspora pellucida</name>
    <dbReference type="NCBI Taxonomy" id="1433469"/>
    <lineage>
        <taxon>Eukaryota</taxon>
        <taxon>Fungi</taxon>
        <taxon>Fungi incertae sedis</taxon>
        <taxon>Mucoromycota</taxon>
        <taxon>Glomeromycotina</taxon>
        <taxon>Glomeromycetes</taxon>
        <taxon>Diversisporales</taxon>
        <taxon>Gigasporaceae</taxon>
        <taxon>Cetraspora</taxon>
    </lineage>
</organism>
<comment type="caution">
    <text evidence="1">The sequence shown here is derived from an EMBL/GenBank/DDBJ whole genome shotgun (WGS) entry which is preliminary data.</text>
</comment>
<accession>A0A9N9CAN2</accession>
<dbReference type="PANTHER" id="PTHR35871">
    <property type="entry name" value="EXPRESSED PROTEIN"/>
    <property type="match status" value="1"/>
</dbReference>
<sequence length="100" mass="11958">MSLQPDFLEQRSLLEEAVINARHIFECYPKFHCECNFIKRYWGFTKQEARRLCNYNYKDLVNFVPEVLKSVAVTTIRKFSYKSWRYMDAYDKGLKGVAAE</sequence>
<name>A0A9N9CAN2_9GLOM</name>
<dbReference type="Proteomes" id="UP000789759">
    <property type="component" value="Unassembled WGS sequence"/>
</dbReference>
<dbReference type="PANTHER" id="PTHR35871:SF1">
    <property type="entry name" value="CXC1-LIKE CYSTEINE CLUSTER ASSOCIATED WITH KDZ TRANSPOSASES DOMAIN-CONTAINING PROTEIN"/>
    <property type="match status" value="1"/>
</dbReference>
<evidence type="ECO:0000313" key="1">
    <source>
        <dbReference type="EMBL" id="CAG8592266.1"/>
    </source>
</evidence>
<keyword evidence="2" id="KW-1185">Reference proteome</keyword>
<reference evidence="1" key="1">
    <citation type="submission" date="2021-06" db="EMBL/GenBank/DDBJ databases">
        <authorList>
            <person name="Kallberg Y."/>
            <person name="Tangrot J."/>
            <person name="Rosling A."/>
        </authorList>
    </citation>
    <scope>NUCLEOTIDE SEQUENCE</scope>
    <source>
        <strain evidence="1">FL966</strain>
    </source>
</reference>